<reference evidence="2" key="1">
    <citation type="submission" date="2018-10" db="EMBL/GenBank/DDBJ databases">
        <title>Hidden diversity of soil giant viruses.</title>
        <authorList>
            <person name="Schulz F."/>
            <person name="Alteio L."/>
            <person name="Goudeau D."/>
            <person name="Ryan E.M."/>
            <person name="Malmstrom R.R."/>
            <person name="Blanchard J."/>
            <person name="Woyke T."/>
        </authorList>
    </citation>
    <scope>NUCLEOTIDE SEQUENCE</scope>
    <source>
        <strain evidence="2">EDV1</strain>
    </source>
</reference>
<dbReference type="PANTHER" id="PTHR45751:SF11">
    <property type="entry name" value="COPINE FAMILY PROTEIN 2"/>
    <property type="match status" value="1"/>
</dbReference>
<dbReference type="SUPFAM" id="SSF53300">
    <property type="entry name" value="vWA-like"/>
    <property type="match status" value="1"/>
</dbReference>
<evidence type="ECO:0000313" key="2">
    <source>
        <dbReference type="EMBL" id="AYV78356.1"/>
    </source>
</evidence>
<dbReference type="InterPro" id="IPR036465">
    <property type="entry name" value="vWFA_dom_sf"/>
</dbReference>
<dbReference type="PANTHER" id="PTHR45751">
    <property type="entry name" value="COPINE FAMILY PROTEIN 1"/>
    <property type="match status" value="1"/>
</dbReference>
<dbReference type="GO" id="GO:0004842">
    <property type="term" value="F:ubiquitin-protein transferase activity"/>
    <property type="evidence" value="ECO:0007669"/>
    <property type="project" value="TreeGrafter"/>
</dbReference>
<dbReference type="PROSITE" id="PS50234">
    <property type="entry name" value="VWFA"/>
    <property type="match status" value="1"/>
</dbReference>
<feature type="domain" description="VWFA" evidence="1">
    <location>
        <begin position="41"/>
        <end position="243"/>
    </location>
</feature>
<dbReference type="GO" id="GO:0016567">
    <property type="term" value="P:protein ubiquitination"/>
    <property type="evidence" value="ECO:0007669"/>
    <property type="project" value="TreeGrafter"/>
</dbReference>
<dbReference type="InterPro" id="IPR052079">
    <property type="entry name" value="E3_ligase/Copine_domain"/>
</dbReference>
<dbReference type="InterPro" id="IPR010734">
    <property type="entry name" value="Copine_C"/>
</dbReference>
<organism evidence="2">
    <name type="scientific">Edafosvirus sp</name>
    <dbReference type="NCBI Taxonomy" id="2487765"/>
    <lineage>
        <taxon>Viruses</taxon>
        <taxon>Varidnaviria</taxon>
        <taxon>Bamfordvirae</taxon>
        <taxon>Nucleocytoviricota</taxon>
        <taxon>Megaviricetes</taxon>
        <taxon>Imitervirales</taxon>
        <taxon>Mimiviridae</taxon>
        <taxon>Klosneuvirinae</taxon>
    </lineage>
</organism>
<dbReference type="EMBL" id="MK072075">
    <property type="protein sequence ID" value="AYV78356.1"/>
    <property type="molecule type" value="Genomic_DNA"/>
</dbReference>
<accession>A0A3G4ZTW9</accession>
<sequence>MGLTTTKEENSHKQSITINDSYKSFGEVQEALRSAGLENSNLIVGVDFTKSNTWQGKKSFHGYNLHALLEGSEMNQYQYVISTIGKTLTAFDNDNLIPAYGFGDVVTENHSVFSFKDNDIPCRGFDEVLSKYNEIAQKVQLSGTTSFAPIIRKAIEIVKKEGSYHILLIIADGVIDVESDVKDTVDAIMEATKYPLSIITIGVGDGPWKLMEEFDDELPKRSWDNFQFVDFNKVMHKEVSDPLKFALHALMEIPEQYRIIKKKGLIKSKRIY</sequence>
<proteinExistence type="predicted"/>
<dbReference type="Gene3D" id="3.40.50.410">
    <property type="entry name" value="von Willebrand factor, type A domain"/>
    <property type="match status" value="1"/>
</dbReference>
<evidence type="ECO:0000259" key="1">
    <source>
        <dbReference type="PROSITE" id="PS50234"/>
    </source>
</evidence>
<protein>
    <submittedName>
        <fullName evidence="2">E3 ubiquitin-protein ligase RGLG1</fullName>
    </submittedName>
</protein>
<dbReference type="SMART" id="SM00327">
    <property type="entry name" value="VWA"/>
    <property type="match status" value="1"/>
</dbReference>
<dbReference type="Pfam" id="PF07002">
    <property type="entry name" value="Copine"/>
    <property type="match status" value="1"/>
</dbReference>
<name>A0A3G4ZTW9_9VIRU</name>
<gene>
    <name evidence="2" type="ORF">Edafosvirus10_31</name>
</gene>
<dbReference type="InterPro" id="IPR002035">
    <property type="entry name" value="VWF_A"/>
</dbReference>